<evidence type="ECO:0000256" key="2">
    <source>
        <dbReference type="ARBA" id="ARBA00022723"/>
    </source>
</evidence>
<dbReference type="PANTHER" id="PTHR47782:SF1">
    <property type="entry name" value="PYRIMIDINE PATHWAY REGULATORY PROTEIN 1"/>
    <property type="match status" value="1"/>
</dbReference>
<reference evidence="10" key="1">
    <citation type="journal article" date="2020" name="Stud. Mycol.">
        <title>101 Dothideomycetes genomes: a test case for predicting lifestyles and emergence of pathogens.</title>
        <authorList>
            <person name="Haridas S."/>
            <person name="Albert R."/>
            <person name="Binder M."/>
            <person name="Bloem J."/>
            <person name="Labutti K."/>
            <person name="Salamov A."/>
            <person name="Andreopoulos B."/>
            <person name="Baker S."/>
            <person name="Barry K."/>
            <person name="Bills G."/>
            <person name="Bluhm B."/>
            <person name="Cannon C."/>
            <person name="Castanera R."/>
            <person name="Culley D."/>
            <person name="Daum C."/>
            <person name="Ezra D."/>
            <person name="Gonzalez J."/>
            <person name="Henrissat B."/>
            <person name="Kuo A."/>
            <person name="Liang C."/>
            <person name="Lipzen A."/>
            <person name="Lutzoni F."/>
            <person name="Magnuson J."/>
            <person name="Mondo S."/>
            <person name="Nolan M."/>
            <person name="Ohm R."/>
            <person name="Pangilinan J."/>
            <person name="Park H.-J."/>
            <person name="Ramirez L."/>
            <person name="Alfaro M."/>
            <person name="Sun H."/>
            <person name="Tritt A."/>
            <person name="Yoshinaga Y."/>
            <person name="Zwiers L.-H."/>
            <person name="Turgeon B."/>
            <person name="Goodwin S."/>
            <person name="Spatafora J."/>
            <person name="Crous P."/>
            <person name="Grigoriev I."/>
        </authorList>
    </citation>
    <scope>NUCLEOTIDE SEQUENCE</scope>
    <source>
        <strain evidence="10">CBS 123094</strain>
    </source>
</reference>
<keyword evidence="4" id="KW-0805">Transcription regulation</keyword>
<dbReference type="GO" id="GO:0045944">
    <property type="term" value="P:positive regulation of transcription by RNA polymerase II"/>
    <property type="evidence" value="ECO:0007669"/>
    <property type="project" value="TreeGrafter"/>
</dbReference>
<evidence type="ECO:0000256" key="7">
    <source>
        <dbReference type="ARBA" id="ARBA00023242"/>
    </source>
</evidence>
<evidence type="ECO:0000313" key="10">
    <source>
        <dbReference type="EMBL" id="KAF1995491.1"/>
    </source>
</evidence>
<protein>
    <submittedName>
        <fullName evidence="10">GAL4-like transcription factor-like protein</fullName>
    </submittedName>
</protein>
<dbReference type="InterPro" id="IPR036864">
    <property type="entry name" value="Zn2-C6_fun-type_DNA-bd_sf"/>
</dbReference>
<comment type="subcellular location">
    <subcellularLocation>
        <location evidence="1">Nucleus</location>
    </subcellularLocation>
</comment>
<name>A0A6A5W5U9_9PLEO</name>
<keyword evidence="6" id="KW-0804">Transcription</keyword>
<organism evidence="10 11">
    <name type="scientific">Amniculicola lignicola CBS 123094</name>
    <dbReference type="NCBI Taxonomy" id="1392246"/>
    <lineage>
        <taxon>Eukaryota</taxon>
        <taxon>Fungi</taxon>
        <taxon>Dikarya</taxon>
        <taxon>Ascomycota</taxon>
        <taxon>Pezizomycotina</taxon>
        <taxon>Dothideomycetes</taxon>
        <taxon>Pleosporomycetidae</taxon>
        <taxon>Pleosporales</taxon>
        <taxon>Amniculicolaceae</taxon>
        <taxon>Amniculicola</taxon>
    </lineage>
</organism>
<keyword evidence="5" id="KW-0238">DNA-binding</keyword>
<dbReference type="AlphaFoldDB" id="A0A6A5W5U9"/>
<dbReference type="EMBL" id="ML977638">
    <property type="protein sequence ID" value="KAF1995491.1"/>
    <property type="molecule type" value="Genomic_DNA"/>
</dbReference>
<dbReference type="CDD" id="cd00067">
    <property type="entry name" value="GAL4"/>
    <property type="match status" value="1"/>
</dbReference>
<dbReference type="SMART" id="SM00066">
    <property type="entry name" value="GAL4"/>
    <property type="match status" value="1"/>
</dbReference>
<proteinExistence type="predicted"/>
<dbReference type="Pfam" id="PF04082">
    <property type="entry name" value="Fungal_trans"/>
    <property type="match status" value="1"/>
</dbReference>
<evidence type="ECO:0000256" key="5">
    <source>
        <dbReference type="ARBA" id="ARBA00023125"/>
    </source>
</evidence>
<dbReference type="PROSITE" id="PS50048">
    <property type="entry name" value="ZN2_CY6_FUNGAL_2"/>
    <property type="match status" value="1"/>
</dbReference>
<dbReference type="InterPro" id="IPR007219">
    <property type="entry name" value="XnlR_reg_dom"/>
</dbReference>
<dbReference type="GO" id="GO:0000981">
    <property type="term" value="F:DNA-binding transcription factor activity, RNA polymerase II-specific"/>
    <property type="evidence" value="ECO:0007669"/>
    <property type="project" value="InterPro"/>
</dbReference>
<evidence type="ECO:0000256" key="3">
    <source>
        <dbReference type="ARBA" id="ARBA00022833"/>
    </source>
</evidence>
<evidence type="ECO:0000256" key="4">
    <source>
        <dbReference type="ARBA" id="ARBA00023015"/>
    </source>
</evidence>
<dbReference type="InterPro" id="IPR001138">
    <property type="entry name" value="Zn2Cys6_DnaBD"/>
</dbReference>
<evidence type="ECO:0000313" key="11">
    <source>
        <dbReference type="Proteomes" id="UP000799779"/>
    </source>
</evidence>
<dbReference type="GO" id="GO:0005634">
    <property type="term" value="C:nucleus"/>
    <property type="evidence" value="ECO:0007669"/>
    <property type="project" value="UniProtKB-SubCell"/>
</dbReference>
<evidence type="ECO:0000256" key="6">
    <source>
        <dbReference type="ARBA" id="ARBA00023163"/>
    </source>
</evidence>
<accession>A0A6A5W5U9</accession>
<feature type="compositionally biased region" description="Low complexity" evidence="8">
    <location>
        <begin position="72"/>
        <end position="94"/>
    </location>
</feature>
<keyword evidence="7" id="KW-0539">Nucleus</keyword>
<keyword evidence="2" id="KW-0479">Metal-binding</keyword>
<dbReference type="Pfam" id="PF00172">
    <property type="entry name" value="Zn_clus"/>
    <property type="match status" value="1"/>
</dbReference>
<keyword evidence="11" id="KW-1185">Reference proteome</keyword>
<gene>
    <name evidence="10" type="ORF">P154DRAFT_548472</name>
</gene>
<dbReference type="InterPro" id="IPR052202">
    <property type="entry name" value="Yeast_MetPath_Reg"/>
</dbReference>
<evidence type="ECO:0000259" key="9">
    <source>
        <dbReference type="PROSITE" id="PS50048"/>
    </source>
</evidence>
<feature type="domain" description="Zn(2)-C6 fungal-type" evidence="9">
    <location>
        <begin position="13"/>
        <end position="42"/>
    </location>
</feature>
<evidence type="ECO:0000256" key="8">
    <source>
        <dbReference type="SAM" id="MobiDB-lite"/>
    </source>
</evidence>
<dbReference type="SMART" id="SM00906">
    <property type="entry name" value="Fungal_trans"/>
    <property type="match status" value="1"/>
</dbReference>
<dbReference type="PROSITE" id="PS00463">
    <property type="entry name" value="ZN2_CY6_FUNGAL_1"/>
    <property type="match status" value="1"/>
</dbReference>
<dbReference type="Proteomes" id="UP000799779">
    <property type="component" value="Unassembled WGS sequence"/>
</dbReference>
<dbReference type="PANTHER" id="PTHR47782">
    <property type="entry name" value="ZN(II)2CYS6 TRANSCRIPTION FACTOR (EUROFUNG)-RELATED"/>
    <property type="match status" value="1"/>
</dbReference>
<feature type="region of interest" description="Disordered" evidence="8">
    <location>
        <begin position="70"/>
        <end position="98"/>
    </location>
</feature>
<evidence type="ECO:0000256" key="1">
    <source>
        <dbReference type="ARBA" id="ARBA00004123"/>
    </source>
</evidence>
<sequence>MQNRTKVRRRVLACARCRKRKLSCDGKVPSCTRCVDAGVACVGFDSSTQREAPRSIADFLELHIASLEDPKSPSFKRPSRPNAAFPSPAASNDSEGSWPGERCAYADDLVNQVMEDITPSFLGISKAKPILSCVVKGTQIPSKRGPVGATDLDENHPRSIINPQPASSGLDGIDHHTAVGLFHNYLDRVMTQYPIYHRNDVTVAFNSIYYPASNPGQDTPRHCYMVSIIMAISLSTAARTKQKMANMHAYALVRHAMQWMPEVATNDLPGLQAILLLTQYIFLNPSMADLWLLTGLISQAVIDLGLHQELPNGSRVTPYQRDMRRRLFWCAWEMEVAVCSIFSRPVNLPTRNINVAFPEEIDDTAITELGTNPQGRVSKFTSRRIWLFRLIEAEIISVLYQNDPIPKECGSVEQWVQKIQRQILEWHSEVYQAAAANTDPSFEARWKEMLLYADIAYPYILVTLLRPSRRIPAPTTESLLIAFVSAVQVADGYWQQSNASFGNIKYVFHPCHHSFKAAIVFLQALSRCKAEISERYTYEQVEDWMSHFSRFLETIAERWPAATRCLDEYERLLTPVKKEYIDFLVSKASKPLQHADSLDNINSGLYSSPGELEEAFNFWTVLNPTTTTVSPDTLGAFSFNPPDDWNREFGFNFGGVEMLPPLEVVNRG</sequence>
<dbReference type="CDD" id="cd12148">
    <property type="entry name" value="fungal_TF_MHR"/>
    <property type="match status" value="1"/>
</dbReference>
<keyword evidence="3" id="KW-0862">Zinc</keyword>
<dbReference type="GO" id="GO:0008270">
    <property type="term" value="F:zinc ion binding"/>
    <property type="evidence" value="ECO:0007669"/>
    <property type="project" value="InterPro"/>
</dbReference>
<dbReference type="GO" id="GO:0043565">
    <property type="term" value="F:sequence-specific DNA binding"/>
    <property type="evidence" value="ECO:0007669"/>
    <property type="project" value="TreeGrafter"/>
</dbReference>
<dbReference type="OrthoDB" id="2123952at2759"/>
<dbReference type="SUPFAM" id="SSF57701">
    <property type="entry name" value="Zn2/Cys6 DNA-binding domain"/>
    <property type="match status" value="1"/>
</dbReference>
<dbReference type="GO" id="GO:0006351">
    <property type="term" value="P:DNA-templated transcription"/>
    <property type="evidence" value="ECO:0007669"/>
    <property type="project" value="InterPro"/>
</dbReference>
<dbReference type="Gene3D" id="4.10.240.10">
    <property type="entry name" value="Zn(2)-C6 fungal-type DNA-binding domain"/>
    <property type="match status" value="1"/>
</dbReference>